<evidence type="ECO:0000313" key="13">
    <source>
        <dbReference type="Proteomes" id="UP001516662"/>
    </source>
</evidence>
<dbReference type="PANTHER" id="PTHR21089:SF1">
    <property type="entry name" value="BIFUNCTIONAL 3-DEHYDROQUINATE DEHYDRATASE_SHIKIMATE DEHYDROGENASE, CHLOROPLASTIC"/>
    <property type="match status" value="1"/>
</dbReference>
<dbReference type="Gene3D" id="3.40.50.10860">
    <property type="entry name" value="Leucine Dehydrogenase, chain A, domain 1"/>
    <property type="match status" value="1"/>
</dbReference>
<comment type="subunit">
    <text evidence="8">Homodimer.</text>
</comment>
<dbReference type="Proteomes" id="UP001516662">
    <property type="component" value="Unassembled WGS sequence"/>
</dbReference>
<name>A0ABR9QHU1_9BACI</name>
<dbReference type="InterPro" id="IPR011342">
    <property type="entry name" value="Shikimate_DH"/>
</dbReference>
<dbReference type="PANTHER" id="PTHR21089">
    <property type="entry name" value="SHIKIMATE DEHYDROGENASE"/>
    <property type="match status" value="1"/>
</dbReference>
<evidence type="ECO:0000256" key="1">
    <source>
        <dbReference type="ARBA" id="ARBA00004871"/>
    </source>
</evidence>
<keyword evidence="4 8" id="KW-0521">NADP</keyword>
<dbReference type="Gene3D" id="3.40.50.720">
    <property type="entry name" value="NAD(P)-binding Rossmann-like Domain"/>
    <property type="match status" value="1"/>
</dbReference>
<evidence type="ECO:0000259" key="10">
    <source>
        <dbReference type="Pfam" id="PF08501"/>
    </source>
</evidence>
<dbReference type="HAMAP" id="MF_00222">
    <property type="entry name" value="Shikimate_DH_AroE"/>
    <property type="match status" value="1"/>
</dbReference>
<feature type="domain" description="Quinate/shikimate 5-dehydrogenase/glutamyl-tRNA reductase" evidence="9">
    <location>
        <begin position="118"/>
        <end position="193"/>
    </location>
</feature>
<feature type="domain" description="Shikimate dehydrogenase substrate binding N-terminal" evidence="10">
    <location>
        <begin position="7"/>
        <end position="89"/>
    </location>
</feature>
<dbReference type="EMBL" id="JADCLJ010000019">
    <property type="protein sequence ID" value="MBE4908057.1"/>
    <property type="molecule type" value="Genomic_DNA"/>
</dbReference>
<proteinExistence type="inferred from homology"/>
<dbReference type="SUPFAM" id="SSF53223">
    <property type="entry name" value="Aminoacid dehydrogenase-like, N-terminal domain"/>
    <property type="match status" value="1"/>
</dbReference>
<reference evidence="12 13" key="1">
    <citation type="submission" date="2020-10" db="EMBL/GenBank/DDBJ databases">
        <title>Bacillus sp. HD4P25, an endophyte from a halophyte.</title>
        <authorList>
            <person name="Sun J.-Q."/>
        </authorList>
    </citation>
    <scope>NUCLEOTIDE SEQUENCE [LARGE SCALE GENOMIC DNA]</scope>
    <source>
        <strain evidence="12 13">YIM 93174</strain>
    </source>
</reference>
<comment type="similarity">
    <text evidence="8">Belongs to the shikimate dehydrogenase family.</text>
</comment>
<dbReference type="RefSeq" id="WP_193535521.1">
    <property type="nucleotide sequence ID" value="NZ_JADCLJ010000019.1"/>
</dbReference>
<feature type="binding site" evidence="8">
    <location>
        <position position="87"/>
    </location>
    <ligand>
        <name>shikimate</name>
        <dbReference type="ChEBI" id="CHEBI:36208"/>
    </ligand>
</feature>
<dbReference type="NCBIfam" id="NF001319">
    <property type="entry name" value="PRK00258.3-3"/>
    <property type="match status" value="1"/>
</dbReference>
<comment type="function">
    <text evidence="8">Involved in the biosynthesis of the chorismate, which leads to the biosynthesis of aromatic amino acids. Catalyzes the reversible NADPH linked reduction of 3-dehydroshikimate (DHSA) to yield shikimate (SA).</text>
</comment>
<feature type="binding site" evidence="8">
    <location>
        <position position="221"/>
    </location>
    <ligand>
        <name>shikimate</name>
        <dbReference type="ChEBI" id="CHEBI:36208"/>
    </ligand>
</feature>
<evidence type="ECO:0000256" key="6">
    <source>
        <dbReference type="ARBA" id="ARBA00023141"/>
    </source>
</evidence>
<feature type="binding site" evidence="8">
    <location>
        <begin position="127"/>
        <end position="131"/>
    </location>
    <ligand>
        <name>NADP(+)</name>
        <dbReference type="ChEBI" id="CHEBI:58349"/>
    </ligand>
</feature>
<keyword evidence="6 8" id="KW-0057">Aromatic amino acid biosynthesis</keyword>
<dbReference type="Pfam" id="PF08501">
    <property type="entry name" value="Shikimate_dh_N"/>
    <property type="match status" value="1"/>
</dbReference>
<evidence type="ECO:0000256" key="3">
    <source>
        <dbReference type="ARBA" id="ARBA00022605"/>
    </source>
</evidence>
<dbReference type="GO" id="GO:0004764">
    <property type="term" value="F:shikimate 3-dehydrogenase (NADP+) activity"/>
    <property type="evidence" value="ECO:0007669"/>
    <property type="project" value="UniProtKB-EC"/>
</dbReference>
<dbReference type="InterPro" id="IPR022893">
    <property type="entry name" value="Shikimate_DH_fam"/>
</dbReference>
<dbReference type="Pfam" id="PF01488">
    <property type="entry name" value="Shikimate_DH"/>
    <property type="match status" value="1"/>
</dbReference>
<feature type="binding site" evidence="8">
    <location>
        <position position="62"/>
    </location>
    <ligand>
        <name>shikimate</name>
        <dbReference type="ChEBI" id="CHEBI:36208"/>
    </ligand>
</feature>
<dbReference type="CDD" id="cd01065">
    <property type="entry name" value="NAD_bind_Shikimate_DH"/>
    <property type="match status" value="1"/>
</dbReference>
<sequence>MSKLYGLLGCPVSHSMSPAMHNDLFLHYKLNYYYHAFHVENEDLEMAVNGLRALGVSGFNVTIPHKIAIIKYLDGIDGVAANIGAVNTVVNIDGKLKGYNTDGDGFIKSLESCVDGLLQNKKILIIGAGGAARAILFSLEAIDVHAIDVCNRTLSSALQLIAECSYKLSGSGISIIDAENRLNEYDIIINTTSVGMYPNLEEIPISLTNLSPSTIVSDIIYNPLETKLLLEAKRKGSITLNGIGMFVNQGALAFEKWTGIFPDTRRMEELVINKLGGHAEC</sequence>
<evidence type="ECO:0000259" key="11">
    <source>
        <dbReference type="Pfam" id="PF18317"/>
    </source>
</evidence>
<dbReference type="Pfam" id="PF18317">
    <property type="entry name" value="SDH_C"/>
    <property type="match status" value="1"/>
</dbReference>
<feature type="binding site" evidence="8">
    <location>
        <position position="102"/>
    </location>
    <ligand>
        <name>shikimate</name>
        <dbReference type="ChEBI" id="CHEBI:36208"/>
    </ligand>
</feature>
<feature type="binding site" evidence="8">
    <location>
        <position position="219"/>
    </location>
    <ligand>
        <name>NADP(+)</name>
        <dbReference type="ChEBI" id="CHEBI:58349"/>
    </ligand>
</feature>
<accession>A0ABR9QHU1</accession>
<comment type="caution">
    <text evidence="8">Lacks conserved residue(s) required for the propagation of feature annotation.</text>
</comment>
<organism evidence="12 13">
    <name type="scientific">Litchfieldia luteola</name>
    <dbReference type="NCBI Taxonomy" id="682179"/>
    <lineage>
        <taxon>Bacteria</taxon>
        <taxon>Bacillati</taxon>
        <taxon>Bacillota</taxon>
        <taxon>Bacilli</taxon>
        <taxon>Bacillales</taxon>
        <taxon>Bacillaceae</taxon>
        <taxon>Litchfieldia</taxon>
    </lineage>
</organism>
<evidence type="ECO:0000256" key="7">
    <source>
        <dbReference type="ARBA" id="ARBA00049442"/>
    </source>
</evidence>
<keyword evidence="3 8" id="KW-0028">Amino-acid biosynthesis</keyword>
<dbReference type="EC" id="1.1.1.25" evidence="2 8"/>
<keyword evidence="5 8" id="KW-0560">Oxidoreductase</keyword>
<evidence type="ECO:0000313" key="12">
    <source>
        <dbReference type="EMBL" id="MBE4908057.1"/>
    </source>
</evidence>
<feature type="domain" description="SDH C-terminal" evidence="11">
    <location>
        <begin position="242"/>
        <end position="271"/>
    </location>
</feature>
<comment type="caution">
    <text evidence="12">The sequence shown here is derived from an EMBL/GenBank/DDBJ whole genome shotgun (WGS) entry which is preliminary data.</text>
</comment>
<evidence type="ECO:0000256" key="8">
    <source>
        <dbReference type="HAMAP-Rule" id="MF_00222"/>
    </source>
</evidence>
<evidence type="ECO:0000256" key="5">
    <source>
        <dbReference type="ARBA" id="ARBA00023002"/>
    </source>
</evidence>
<gene>
    <name evidence="8" type="primary">aroE</name>
    <name evidence="12" type="ORF">IMZ08_08325</name>
</gene>
<dbReference type="InterPro" id="IPR013708">
    <property type="entry name" value="Shikimate_DH-bd_N"/>
</dbReference>
<dbReference type="InterPro" id="IPR036291">
    <property type="entry name" value="NAD(P)-bd_dom_sf"/>
</dbReference>
<feature type="binding site" evidence="8">
    <location>
        <position position="242"/>
    </location>
    <ligand>
        <name>NADP(+)</name>
        <dbReference type="ChEBI" id="CHEBI:58349"/>
    </ligand>
</feature>
<comment type="catalytic activity">
    <reaction evidence="7 8">
        <text>shikimate + NADP(+) = 3-dehydroshikimate + NADPH + H(+)</text>
        <dbReference type="Rhea" id="RHEA:17737"/>
        <dbReference type="ChEBI" id="CHEBI:15378"/>
        <dbReference type="ChEBI" id="CHEBI:16630"/>
        <dbReference type="ChEBI" id="CHEBI:36208"/>
        <dbReference type="ChEBI" id="CHEBI:57783"/>
        <dbReference type="ChEBI" id="CHEBI:58349"/>
        <dbReference type="EC" id="1.1.1.25"/>
    </reaction>
</comment>
<protein>
    <recommendedName>
        <fullName evidence="2 8">Shikimate dehydrogenase (NADP(+))</fullName>
        <shortName evidence="8">SDH</shortName>
        <ecNumber evidence="2 8">1.1.1.25</ecNumber>
    </recommendedName>
</protein>
<dbReference type="InterPro" id="IPR046346">
    <property type="entry name" value="Aminoacid_DH-like_N_sf"/>
</dbReference>
<evidence type="ECO:0000256" key="4">
    <source>
        <dbReference type="ARBA" id="ARBA00022857"/>
    </source>
</evidence>
<comment type="pathway">
    <text evidence="1 8">Metabolic intermediate biosynthesis; chorismate biosynthesis; chorismate from D-erythrose 4-phosphate and phosphoenolpyruvate: step 4/7.</text>
</comment>
<dbReference type="NCBIfam" id="TIGR00507">
    <property type="entry name" value="aroE"/>
    <property type="match status" value="1"/>
</dbReference>
<keyword evidence="13" id="KW-1185">Reference proteome</keyword>
<dbReference type="InterPro" id="IPR041121">
    <property type="entry name" value="SDH_C"/>
</dbReference>
<feature type="binding site" evidence="8">
    <location>
        <position position="249"/>
    </location>
    <ligand>
        <name>shikimate</name>
        <dbReference type="ChEBI" id="CHEBI:36208"/>
    </ligand>
</feature>
<dbReference type="SUPFAM" id="SSF51735">
    <property type="entry name" value="NAD(P)-binding Rossmann-fold domains"/>
    <property type="match status" value="1"/>
</dbReference>
<feature type="binding site" evidence="8">
    <location>
        <begin position="15"/>
        <end position="17"/>
    </location>
    <ligand>
        <name>shikimate</name>
        <dbReference type="ChEBI" id="CHEBI:36208"/>
    </ligand>
</feature>
<feature type="active site" description="Proton acceptor" evidence="8">
    <location>
        <position position="66"/>
    </location>
</feature>
<evidence type="ECO:0000259" key="9">
    <source>
        <dbReference type="Pfam" id="PF01488"/>
    </source>
</evidence>
<dbReference type="InterPro" id="IPR006151">
    <property type="entry name" value="Shikm_DH/Glu-tRNA_Rdtase"/>
</dbReference>
<evidence type="ECO:0000256" key="2">
    <source>
        <dbReference type="ARBA" id="ARBA00012962"/>
    </source>
</evidence>